<name>A0A914VK81_9BILA</name>
<evidence type="ECO:0000256" key="2">
    <source>
        <dbReference type="ARBA" id="ARBA00008661"/>
    </source>
</evidence>
<sequence length="167" mass="19208">MAFKDVILTDIQEDYENLSLKTFVALVFKEKYCRETEWLLKLDPDTEVSVDNLIQLITLKEGMTNAIFGYLHRDPGVVRNSSSKWYIPFITYPNARSPTYPTGGAYLMSSDVPRKLIAAHMLCKYPYIPIEDMYFAGILAEAAEVRRLHLDEWRSGSSSRQHPILII</sequence>
<dbReference type="GO" id="GO:0006493">
    <property type="term" value="P:protein O-linked glycosylation"/>
    <property type="evidence" value="ECO:0007669"/>
    <property type="project" value="TreeGrafter"/>
</dbReference>
<reference evidence="12" key="1">
    <citation type="submission" date="2022-11" db="UniProtKB">
        <authorList>
            <consortium name="WormBaseParasite"/>
        </authorList>
    </citation>
    <scope>IDENTIFICATION</scope>
</reference>
<evidence type="ECO:0000256" key="9">
    <source>
        <dbReference type="ARBA" id="ARBA00023136"/>
    </source>
</evidence>
<evidence type="ECO:0000256" key="1">
    <source>
        <dbReference type="ARBA" id="ARBA00004323"/>
    </source>
</evidence>
<comment type="subcellular location">
    <subcellularLocation>
        <location evidence="1 10">Golgi apparatus membrane</location>
        <topology evidence="1 10">Single-pass type II membrane protein</topology>
    </subcellularLocation>
</comment>
<dbReference type="InterPro" id="IPR002659">
    <property type="entry name" value="Glyco_trans_31"/>
</dbReference>
<dbReference type="GO" id="GO:0000139">
    <property type="term" value="C:Golgi membrane"/>
    <property type="evidence" value="ECO:0007669"/>
    <property type="project" value="UniProtKB-SubCell"/>
</dbReference>
<evidence type="ECO:0000256" key="4">
    <source>
        <dbReference type="ARBA" id="ARBA00022679"/>
    </source>
</evidence>
<dbReference type="PANTHER" id="PTHR11214">
    <property type="entry name" value="BETA-1,3-N-ACETYLGLUCOSAMINYLTRANSFERASE"/>
    <property type="match status" value="1"/>
</dbReference>
<keyword evidence="9" id="KW-0472">Membrane</keyword>
<dbReference type="GO" id="GO:0016758">
    <property type="term" value="F:hexosyltransferase activity"/>
    <property type="evidence" value="ECO:0007669"/>
    <property type="project" value="InterPro"/>
</dbReference>
<evidence type="ECO:0000313" key="12">
    <source>
        <dbReference type="WBParaSite" id="PSAMB.scaffold2114size25282.g16398.t1"/>
    </source>
</evidence>
<dbReference type="WBParaSite" id="PSAMB.scaffold2114size25282.g16398.t1">
    <property type="protein sequence ID" value="PSAMB.scaffold2114size25282.g16398.t1"/>
    <property type="gene ID" value="PSAMB.scaffold2114size25282.g16398"/>
</dbReference>
<keyword evidence="7" id="KW-1133">Transmembrane helix</keyword>
<dbReference type="EC" id="2.4.1.-" evidence="10"/>
<keyword evidence="4" id="KW-0808">Transferase</keyword>
<dbReference type="Pfam" id="PF01762">
    <property type="entry name" value="Galactosyl_T"/>
    <property type="match status" value="1"/>
</dbReference>
<accession>A0A914VK81</accession>
<dbReference type="Proteomes" id="UP000887566">
    <property type="component" value="Unplaced"/>
</dbReference>
<organism evidence="11 12">
    <name type="scientific">Plectus sambesii</name>
    <dbReference type="NCBI Taxonomy" id="2011161"/>
    <lineage>
        <taxon>Eukaryota</taxon>
        <taxon>Metazoa</taxon>
        <taxon>Ecdysozoa</taxon>
        <taxon>Nematoda</taxon>
        <taxon>Chromadorea</taxon>
        <taxon>Plectida</taxon>
        <taxon>Plectina</taxon>
        <taxon>Plectoidea</taxon>
        <taxon>Plectidae</taxon>
        <taxon>Plectus</taxon>
    </lineage>
</organism>
<protein>
    <recommendedName>
        <fullName evidence="10">Hexosyltransferase</fullName>
        <ecNumber evidence="10">2.4.1.-</ecNumber>
    </recommendedName>
</protein>
<keyword evidence="5" id="KW-0812">Transmembrane</keyword>
<keyword evidence="11" id="KW-1185">Reference proteome</keyword>
<proteinExistence type="inferred from homology"/>
<evidence type="ECO:0000256" key="5">
    <source>
        <dbReference type="ARBA" id="ARBA00022692"/>
    </source>
</evidence>
<evidence type="ECO:0000256" key="10">
    <source>
        <dbReference type="RuleBase" id="RU363063"/>
    </source>
</evidence>
<evidence type="ECO:0000313" key="11">
    <source>
        <dbReference type="Proteomes" id="UP000887566"/>
    </source>
</evidence>
<evidence type="ECO:0000256" key="7">
    <source>
        <dbReference type="ARBA" id="ARBA00022989"/>
    </source>
</evidence>
<comment type="similarity">
    <text evidence="2 10">Belongs to the glycosyltransferase 31 family.</text>
</comment>
<keyword evidence="3 10" id="KW-0328">Glycosyltransferase</keyword>
<keyword evidence="6" id="KW-0735">Signal-anchor</keyword>
<evidence type="ECO:0000256" key="3">
    <source>
        <dbReference type="ARBA" id="ARBA00022676"/>
    </source>
</evidence>
<dbReference type="Gene3D" id="3.90.550.50">
    <property type="match status" value="1"/>
</dbReference>
<dbReference type="AlphaFoldDB" id="A0A914VK81"/>
<evidence type="ECO:0000256" key="8">
    <source>
        <dbReference type="ARBA" id="ARBA00023034"/>
    </source>
</evidence>
<dbReference type="PANTHER" id="PTHR11214:SF314">
    <property type="entry name" value="HEXOSYLTRANSFERASE"/>
    <property type="match status" value="1"/>
</dbReference>
<evidence type="ECO:0000256" key="6">
    <source>
        <dbReference type="ARBA" id="ARBA00022968"/>
    </source>
</evidence>
<keyword evidence="8 10" id="KW-0333">Golgi apparatus</keyword>